<dbReference type="InterPro" id="IPR016032">
    <property type="entry name" value="Sig_transdc_resp-reg_C-effctor"/>
</dbReference>
<proteinExistence type="predicted"/>
<keyword evidence="3" id="KW-0804">Transcription</keyword>
<comment type="caution">
    <text evidence="6">The sequence shown here is derived from an EMBL/GenBank/DDBJ whole genome shotgun (WGS) entry which is preliminary data.</text>
</comment>
<dbReference type="SMART" id="SM00862">
    <property type="entry name" value="Trans_reg_C"/>
    <property type="match status" value="1"/>
</dbReference>
<evidence type="ECO:0000256" key="4">
    <source>
        <dbReference type="SAM" id="MobiDB-lite"/>
    </source>
</evidence>
<accession>A0A2G3PSC3</accession>
<dbReference type="RefSeq" id="WP_143696485.1">
    <property type="nucleotide sequence ID" value="NZ_PEBD01000004.1"/>
</dbReference>
<protein>
    <submittedName>
        <fullName evidence="6">Transcriptional regulator</fullName>
    </submittedName>
</protein>
<keyword evidence="2" id="KW-0238">DNA-binding</keyword>
<feature type="compositionally biased region" description="Basic and acidic residues" evidence="4">
    <location>
        <begin position="44"/>
        <end position="69"/>
    </location>
</feature>
<dbReference type="InterPro" id="IPR029016">
    <property type="entry name" value="GAF-like_dom_sf"/>
</dbReference>
<name>A0A2G3PSC3_WILMA</name>
<evidence type="ECO:0000256" key="2">
    <source>
        <dbReference type="ARBA" id="ARBA00023125"/>
    </source>
</evidence>
<dbReference type="EMBL" id="PEBD01000004">
    <property type="protein sequence ID" value="PHV68747.1"/>
    <property type="molecule type" value="Genomic_DNA"/>
</dbReference>
<dbReference type="InterPro" id="IPR036388">
    <property type="entry name" value="WH-like_DNA-bd_sf"/>
</dbReference>
<dbReference type="AlphaFoldDB" id="A0A2G3PSC3"/>
<evidence type="ECO:0000313" key="7">
    <source>
        <dbReference type="Proteomes" id="UP000225108"/>
    </source>
</evidence>
<dbReference type="GO" id="GO:0006355">
    <property type="term" value="P:regulation of DNA-templated transcription"/>
    <property type="evidence" value="ECO:0007669"/>
    <property type="project" value="InterPro"/>
</dbReference>
<sequence>MSSPLTRPSSALRIDQDPRVHMRQLDAMFEQWSATGAIPTGVRKEVARSWERQPRRYQDPDHRPADEVAHRRRADPLLTHASDALRERLLASCTDTATELVLCDKDGVVLWVAGPPQVRRRSETLGFVEGASWTENAVGTNGLGTALADRSPVQIFGSEHAHPDHHSWVCTGGPLIDPRDDSVLGAVTLSGGLRTAHPHTLSLVCSTLDAINAELRSLHRESLRTHSQAAAGLLEPGGVDALILDRGGWVVATRGLAVSERLFVPGGLRPGTVWIPSLGHFDSLPVGDLWQLERSTQRLITLELTAEPPCARISADDNDHTSHPLTPRQFDVLRVLAAHPGGLSARELSARLYGPGDHTVSVRAEISRIRRTLGPLLATRPYRLTVPASVI</sequence>
<dbReference type="SUPFAM" id="SSF46894">
    <property type="entry name" value="C-terminal effector domain of the bipartite response regulators"/>
    <property type="match status" value="1"/>
</dbReference>
<evidence type="ECO:0000313" key="6">
    <source>
        <dbReference type="EMBL" id="PHV68747.1"/>
    </source>
</evidence>
<dbReference type="Gene3D" id="1.10.10.10">
    <property type="entry name" value="Winged helix-like DNA-binding domain superfamily/Winged helix DNA-binding domain"/>
    <property type="match status" value="1"/>
</dbReference>
<dbReference type="InterPro" id="IPR003018">
    <property type="entry name" value="GAF"/>
</dbReference>
<gene>
    <name evidence="6" type="ORF">CSW57_06160</name>
</gene>
<evidence type="ECO:0000256" key="1">
    <source>
        <dbReference type="ARBA" id="ARBA00023015"/>
    </source>
</evidence>
<dbReference type="Proteomes" id="UP000225108">
    <property type="component" value="Unassembled WGS sequence"/>
</dbReference>
<dbReference type="Pfam" id="PF01590">
    <property type="entry name" value="GAF"/>
    <property type="match status" value="1"/>
</dbReference>
<dbReference type="Gene3D" id="3.30.450.40">
    <property type="match status" value="1"/>
</dbReference>
<feature type="region of interest" description="Disordered" evidence="4">
    <location>
        <begin position="44"/>
        <end position="74"/>
    </location>
</feature>
<dbReference type="InterPro" id="IPR001867">
    <property type="entry name" value="OmpR/PhoB-type_DNA-bd"/>
</dbReference>
<evidence type="ECO:0000256" key="3">
    <source>
        <dbReference type="ARBA" id="ARBA00023163"/>
    </source>
</evidence>
<feature type="domain" description="OmpR/PhoB-type" evidence="5">
    <location>
        <begin position="320"/>
        <end position="384"/>
    </location>
</feature>
<organism evidence="6 7">
    <name type="scientific">Williamsia marianensis</name>
    <dbReference type="NCBI Taxonomy" id="85044"/>
    <lineage>
        <taxon>Bacteria</taxon>
        <taxon>Bacillati</taxon>
        <taxon>Actinomycetota</taxon>
        <taxon>Actinomycetes</taxon>
        <taxon>Mycobacteriales</taxon>
        <taxon>Nocardiaceae</taxon>
        <taxon>Williamsia</taxon>
    </lineage>
</organism>
<keyword evidence="1" id="KW-0805">Transcription regulation</keyword>
<dbReference type="GO" id="GO:0000160">
    <property type="term" value="P:phosphorelay signal transduction system"/>
    <property type="evidence" value="ECO:0007669"/>
    <property type="project" value="InterPro"/>
</dbReference>
<reference evidence="6 7" key="1">
    <citation type="submission" date="2017-10" db="EMBL/GenBank/DDBJ databases">
        <title>The draft genome sequence of Williamsia sp. BULT 1.1 isolated from the semi-arid grassland soils from South Africa.</title>
        <authorList>
            <person name="Kabwe M.H."/>
            <person name="Govender N."/>
            <person name="Mutseka Lunga P."/>
            <person name="Vikram S."/>
            <person name="Makhalanyane T.P."/>
        </authorList>
    </citation>
    <scope>NUCLEOTIDE SEQUENCE [LARGE SCALE GENOMIC DNA]</scope>
    <source>
        <strain evidence="6 7">BULT 1.1</strain>
    </source>
</reference>
<dbReference type="GO" id="GO:0003677">
    <property type="term" value="F:DNA binding"/>
    <property type="evidence" value="ECO:0007669"/>
    <property type="project" value="UniProtKB-KW"/>
</dbReference>
<evidence type="ECO:0000259" key="5">
    <source>
        <dbReference type="SMART" id="SM00862"/>
    </source>
</evidence>